<evidence type="ECO:0000313" key="3">
    <source>
        <dbReference type="EMBL" id="CAD7636229.1"/>
    </source>
</evidence>
<keyword evidence="4" id="KW-1185">Reference proteome</keyword>
<dbReference type="EMBL" id="CAJPIZ010018559">
    <property type="protein sequence ID" value="CAG2116581.1"/>
    <property type="molecule type" value="Genomic_DNA"/>
</dbReference>
<reference evidence="3" key="1">
    <citation type="submission" date="2020-11" db="EMBL/GenBank/DDBJ databases">
        <authorList>
            <person name="Tran Van P."/>
        </authorList>
    </citation>
    <scope>NUCLEOTIDE SEQUENCE</scope>
</reference>
<evidence type="ECO:0000256" key="2">
    <source>
        <dbReference type="SAM" id="MobiDB-lite"/>
    </source>
</evidence>
<feature type="coiled-coil region" evidence="1">
    <location>
        <begin position="84"/>
        <end position="139"/>
    </location>
</feature>
<evidence type="ECO:0000256" key="1">
    <source>
        <dbReference type="SAM" id="Coils"/>
    </source>
</evidence>
<dbReference type="AlphaFoldDB" id="A0A7R9L6Y4"/>
<feature type="compositionally biased region" description="Low complexity" evidence="2">
    <location>
        <begin position="194"/>
        <end position="207"/>
    </location>
</feature>
<dbReference type="EMBL" id="OC873134">
    <property type="protein sequence ID" value="CAD7636229.1"/>
    <property type="molecule type" value="Genomic_DNA"/>
</dbReference>
<dbReference type="Proteomes" id="UP000759131">
    <property type="component" value="Unassembled WGS sequence"/>
</dbReference>
<name>A0A7R9L6Y4_9ACAR</name>
<keyword evidence="1" id="KW-0175">Coiled coil</keyword>
<evidence type="ECO:0000313" key="4">
    <source>
        <dbReference type="Proteomes" id="UP000759131"/>
    </source>
</evidence>
<feature type="region of interest" description="Disordered" evidence="2">
    <location>
        <begin position="193"/>
        <end position="226"/>
    </location>
</feature>
<accession>A0A7R9L6Y4</accession>
<feature type="non-terminal residue" evidence="3">
    <location>
        <position position="1"/>
    </location>
</feature>
<proteinExistence type="predicted"/>
<protein>
    <submittedName>
        <fullName evidence="3">Uncharacterized protein</fullName>
    </submittedName>
</protein>
<gene>
    <name evidence="3" type="ORF">OSB1V03_LOCUS16540</name>
</gene>
<sequence>MIKDLKCYLQKWSYFDENTERITISHNLGVPLNVVYQDDFKISDLDTEYEIKVSQVLTPKPVNSQPSQTSSLSEESDRKCRELCEEMSALKASNESEVKALKAQLKTSNDSMETMTEEMENLRQQLITSEKSNQELVAELCEFSAQKICLTQEISTLKAKNEIEVQALIIQLKTSLESMETMVIENTNLKQAHSVSDSSPSCSSIGSHNPLTINSDKTRDKLNSGESETLMAEHKSLRKRYSDLVVTHEEYVSALESAQEESRRYRKCFEESTQERNFAIIERNGLKQ</sequence>
<organism evidence="3">
    <name type="scientific">Medioppia subpectinata</name>
    <dbReference type="NCBI Taxonomy" id="1979941"/>
    <lineage>
        <taxon>Eukaryota</taxon>
        <taxon>Metazoa</taxon>
        <taxon>Ecdysozoa</taxon>
        <taxon>Arthropoda</taxon>
        <taxon>Chelicerata</taxon>
        <taxon>Arachnida</taxon>
        <taxon>Acari</taxon>
        <taxon>Acariformes</taxon>
        <taxon>Sarcoptiformes</taxon>
        <taxon>Oribatida</taxon>
        <taxon>Brachypylina</taxon>
        <taxon>Oppioidea</taxon>
        <taxon>Oppiidae</taxon>
        <taxon>Medioppia</taxon>
    </lineage>
</organism>